<reference evidence="3 4" key="1">
    <citation type="submission" date="2020-05" db="EMBL/GenBank/DDBJ databases">
        <title>Ramlibacter rhizophilus sp. nov., isolated from rhizosphere soil of national flower Mugunghwa from South Korea.</title>
        <authorList>
            <person name="Zheng-Fei Y."/>
            <person name="Huan T."/>
        </authorList>
    </citation>
    <scope>NUCLEOTIDE SEQUENCE [LARGE SCALE GENOMIC DNA]</scope>
    <source>
        <strain evidence="3 4">H242</strain>
    </source>
</reference>
<proteinExistence type="predicted"/>
<dbReference type="Pfam" id="PF00012">
    <property type="entry name" value="HSP70"/>
    <property type="match status" value="1"/>
</dbReference>
<sequence>MSLSRTLGIDFGTSNCTAYAQDAQGRVVPVPLEGDETLLPTVAFASWGEDADHRPTADQTFLTAARRGTVLFGTPALQAYIADPLAGTLVRSPKAFLGSDLPSGYVPVFTDVIARILVHIKQRAEDFTGGAFTRAVVGRPVHYNGVLGARGDDQAIAMMEAALQAAGFAEWSFVAEPVAACLKFEQTLEKETVVLVVDVGGGTTDCAVVRARPAGSTKRSRAGDVLGFSGDRVGGTDFDQSLAWSAFMPLFGRGMATKDGRPLPHGVLADAVSTRSVPAQLRFRAAGREIAGCCAAWPIPCRCSGWRACIASRTSTGWCAARNSPRSRCRTPRPARRTCTTSKRGWRCKWSARSTKRPAGLRSTRSSSWWRRRSRRRAWRRSWCSSPAAWACRRPCRRGCGGCWATRCRWKRRAR</sequence>
<dbReference type="Gene3D" id="3.90.640.10">
    <property type="entry name" value="Actin, Chain A, domain 4"/>
    <property type="match status" value="1"/>
</dbReference>
<dbReference type="InterPro" id="IPR043129">
    <property type="entry name" value="ATPase_NBD"/>
</dbReference>
<dbReference type="Gene3D" id="3.30.420.40">
    <property type="match status" value="2"/>
</dbReference>
<keyword evidence="4" id="KW-1185">Reference proteome</keyword>
<organism evidence="3 4">
    <name type="scientific">Ramlibacter terrae</name>
    <dbReference type="NCBI Taxonomy" id="2732511"/>
    <lineage>
        <taxon>Bacteria</taxon>
        <taxon>Pseudomonadati</taxon>
        <taxon>Pseudomonadota</taxon>
        <taxon>Betaproteobacteria</taxon>
        <taxon>Burkholderiales</taxon>
        <taxon>Comamonadaceae</taxon>
        <taxon>Ramlibacter</taxon>
    </lineage>
</organism>
<keyword evidence="2" id="KW-0067">ATP-binding</keyword>
<accession>A0ABX6P237</accession>
<protein>
    <submittedName>
        <fullName evidence="3">Hsp70 family protein</fullName>
    </submittedName>
</protein>
<gene>
    <name evidence="3" type="ORF">HK414_10340</name>
</gene>
<evidence type="ECO:0000313" key="3">
    <source>
        <dbReference type="EMBL" id="QJW84138.1"/>
    </source>
</evidence>
<keyword evidence="1" id="KW-0547">Nucleotide-binding</keyword>
<dbReference type="Proteomes" id="UP000500826">
    <property type="component" value="Chromosome"/>
</dbReference>
<evidence type="ECO:0000256" key="2">
    <source>
        <dbReference type="ARBA" id="ARBA00022840"/>
    </source>
</evidence>
<dbReference type="EMBL" id="CP053418">
    <property type="protein sequence ID" value="QJW84138.1"/>
    <property type="molecule type" value="Genomic_DNA"/>
</dbReference>
<evidence type="ECO:0000256" key="1">
    <source>
        <dbReference type="ARBA" id="ARBA00022741"/>
    </source>
</evidence>
<dbReference type="InterPro" id="IPR013126">
    <property type="entry name" value="Hsp_70_fam"/>
</dbReference>
<evidence type="ECO:0000313" key="4">
    <source>
        <dbReference type="Proteomes" id="UP000500826"/>
    </source>
</evidence>
<dbReference type="PANTHER" id="PTHR19375">
    <property type="entry name" value="HEAT SHOCK PROTEIN 70KDA"/>
    <property type="match status" value="1"/>
</dbReference>
<name>A0ABX6P237_9BURK</name>
<dbReference type="SUPFAM" id="SSF53067">
    <property type="entry name" value="Actin-like ATPase domain"/>
    <property type="match status" value="2"/>
</dbReference>